<sequence>MDPYQLVGRIARTVDPAPLRRLSSEWPLAGQSQKTPPRHEAAEHAGNGLRAAVMRSQGTYEDLLSQADAHRDALSGTAVRRLRSRAMDPAQKVDMEMAKLHDQAQLIQQQSLELTTLRDGLELQMQRHAAASTRLAEAEEKLEEAQQENAELQRQHKTEELRATMLREAFEQEQNRVGVSLGQAETYVNHLVAATEGTRRVEMTEQAVARECVQALNEIHAAQSREDLSAEAKLNQLVRELELAKTDYDLATRSVPATSPKADPAKQTELSELRRGTLEAMALFRRRLADAQVYRRRYQEIQHRAEAVNRDLAQQEGPSRSGPCAGAGTASGISSTVPVLTRLRLEEAEEAQQKAEEARLESELVEAERGSLKQDFYSYQVLLDHGSSQLQDLQGELQQLRSRLSGAPRRDALRAAGAPPTPADNLMAAGLQRRVGLSLAAGRESRCLIQEEQLKRQLAEQRVVDRHAGRMEDLGATAEETLSNGAVIGPGFSGISAVDSAVDRDVGTMDASQELRARLAALRGQLNQGTKGRDGRGIGIQSLKNSIDVYNL</sequence>
<feature type="coiled-coil region" evidence="1">
    <location>
        <begin position="343"/>
        <end position="403"/>
    </location>
</feature>
<evidence type="ECO:0000256" key="2">
    <source>
        <dbReference type="SAM" id="MobiDB-lite"/>
    </source>
</evidence>
<feature type="region of interest" description="Disordered" evidence="2">
    <location>
        <begin position="24"/>
        <end position="45"/>
    </location>
</feature>
<dbReference type="AlphaFoldDB" id="A0A9P1FP31"/>
<dbReference type="EMBL" id="CAMXCT020000636">
    <property type="protein sequence ID" value="CAL1134860.1"/>
    <property type="molecule type" value="Genomic_DNA"/>
</dbReference>
<dbReference type="OrthoDB" id="437193at2759"/>
<gene>
    <name evidence="3" type="ORF">C1SCF055_LOCUS9268</name>
</gene>
<reference evidence="4 5" key="2">
    <citation type="submission" date="2024-05" db="EMBL/GenBank/DDBJ databases">
        <authorList>
            <person name="Chen Y."/>
            <person name="Shah S."/>
            <person name="Dougan E. K."/>
            <person name="Thang M."/>
            <person name="Chan C."/>
        </authorList>
    </citation>
    <scope>NUCLEOTIDE SEQUENCE [LARGE SCALE GENOMIC DNA]</scope>
</reference>
<reference evidence="3" key="1">
    <citation type="submission" date="2022-10" db="EMBL/GenBank/DDBJ databases">
        <authorList>
            <person name="Chen Y."/>
            <person name="Dougan E. K."/>
            <person name="Chan C."/>
            <person name="Rhodes N."/>
            <person name="Thang M."/>
        </authorList>
    </citation>
    <scope>NUCLEOTIDE SEQUENCE</scope>
</reference>
<feature type="region of interest" description="Disordered" evidence="2">
    <location>
        <begin position="309"/>
        <end position="332"/>
    </location>
</feature>
<evidence type="ECO:0000313" key="5">
    <source>
        <dbReference type="Proteomes" id="UP001152797"/>
    </source>
</evidence>
<dbReference type="EMBL" id="CAMXCT010000636">
    <property type="protein sequence ID" value="CAI3981485.1"/>
    <property type="molecule type" value="Genomic_DNA"/>
</dbReference>
<feature type="coiled-coil region" evidence="1">
    <location>
        <begin position="121"/>
        <end position="169"/>
    </location>
</feature>
<accession>A0A9P1FP31</accession>
<keyword evidence="1" id="KW-0175">Coiled coil</keyword>
<keyword evidence="5" id="KW-1185">Reference proteome</keyword>
<evidence type="ECO:0000313" key="4">
    <source>
        <dbReference type="EMBL" id="CAL4768797.1"/>
    </source>
</evidence>
<protein>
    <submittedName>
        <fullName evidence="3">Uncharacterized protein</fullName>
    </submittedName>
</protein>
<name>A0A9P1FP31_9DINO</name>
<proteinExistence type="predicted"/>
<comment type="caution">
    <text evidence="3">The sequence shown here is derived from an EMBL/GenBank/DDBJ whole genome shotgun (WGS) entry which is preliminary data.</text>
</comment>
<organism evidence="3">
    <name type="scientific">Cladocopium goreaui</name>
    <dbReference type="NCBI Taxonomy" id="2562237"/>
    <lineage>
        <taxon>Eukaryota</taxon>
        <taxon>Sar</taxon>
        <taxon>Alveolata</taxon>
        <taxon>Dinophyceae</taxon>
        <taxon>Suessiales</taxon>
        <taxon>Symbiodiniaceae</taxon>
        <taxon>Cladocopium</taxon>
    </lineage>
</organism>
<dbReference type="EMBL" id="CAMXCT030000636">
    <property type="protein sequence ID" value="CAL4768797.1"/>
    <property type="molecule type" value="Genomic_DNA"/>
</dbReference>
<evidence type="ECO:0000313" key="3">
    <source>
        <dbReference type="EMBL" id="CAI3981485.1"/>
    </source>
</evidence>
<dbReference type="Proteomes" id="UP001152797">
    <property type="component" value="Unassembled WGS sequence"/>
</dbReference>
<evidence type="ECO:0000256" key="1">
    <source>
        <dbReference type="SAM" id="Coils"/>
    </source>
</evidence>